<dbReference type="InterPro" id="IPR040122">
    <property type="entry name" value="Importin_beta"/>
</dbReference>
<reference evidence="7" key="1">
    <citation type="submission" date="2015-06" db="EMBL/GenBank/DDBJ databases">
        <authorList>
            <person name="Hoefler B.C."/>
            <person name="Straight P.D."/>
        </authorList>
    </citation>
    <scope>NUCLEOTIDE SEQUENCE</scope>
</reference>
<keyword evidence="3" id="KW-0963">Cytoplasm</keyword>
<dbReference type="InterPro" id="IPR011989">
    <property type="entry name" value="ARM-like"/>
</dbReference>
<dbReference type="AlphaFoldDB" id="A0A0K8W698"/>
<feature type="domain" description="Importin N-terminal" evidence="6">
    <location>
        <begin position="27"/>
        <end position="107"/>
    </location>
</feature>
<evidence type="ECO:0000256" key="4">
    <source>
        <dbReference type="ARBA" id="ARBA00022737"/>
    </source>
</evidence>
<protein>
    <submittedName>
        <fullName evidence="7">Importin subunit beta</fullName>
    </submittedName>
</protein>
<name>A0A0K8W698_BACLA</name>
<keyword evidence="2" id="KW-0813">Transport</keyword>
<dbReference type="Gene3D" id="1.25.10.10">
    <property type="entry name" value="Leucine-rich Repeat Variant"/>
    <property type="match status" value="1"/>
</dbReference>
<keyword evidence="5" id="KW-0653">Protein transport</keyword>
<dbReference type="InterPro" id="IPR001494">
    <property type="entry name" value="Importin-beta_N"/>
</dbReference>
<keyword evidence="4" id="KW-0677">Repeat</keyword>
<dbReference type="CTD" id="35336"/>
<evidence type="ECO:0000256" key="2">
    <source>
        <dbReference type="ARBA" id="ARBA00022448"/>
    </source>
</evidence>
<dbReference type="GeneID" id="108969982"/>
<sequence length="252" mass="28410">MNPQVTLHLIRVLEKTVSPDKNELLSAKNFLEQAAEENLPEFLKALSDILVSISNSPVARMAAGLQLKNHLTSKDETVNLQYQQRWHQFPEDTREYIKKNILAALGTENTRPSSAAQCVAYVAVTELPSKGWPVLIQTLVNKVVADNSSEINREAALEAIGYICQDIRYGVLDHQSNQILTAIIHGMRKQEPSNHVRLAATTALHNSLEFTKANFEKDLERNFIMEVVCEATQSQDTRSNIWSLTWLKLCFP</sequence>
<dbReference type="PROSITE" id="PS50166">
    <property type="entry name" value="IMPORTIN_B_NT"/>
    <property type="match status" value="1"/>
</dbReference>
<dbReference type="GO" id="GO:0005737">
    <property type="term" value="C:cytoplasm"/>
    <property type="evidence" value="ECO:0007669"/>
    <property type="project" value="UniProtKB-SubCell"/>
</dbReference>
<accession>A0A0K8W698</accession>
<evidence type="ECO:0000256" key="5">
    <source>
        <dbReference type="ARBA" id="ARBA00022927"/>
    </source>
</evidence>
<evidence type="ECO:0000259" key="6">
    <source>
        <dbReference type="PROSITE" id="PS50166"/>
    </source>
</evidence>
<dbReference type="OrthoDB" id="10263328at2759"/>
<comment type="subcellular location">
    <subcellularLocation>
        <location evidence="1">Cytoplasm</location>
    </subcellularLocation>
</comment>
<feature type="non-terminal residue" evidence="7">
    <location>
        <position position="252"/>
    </location>
</feature>
<evidence type="ECO:0000256" key="3">
    <source>
        <dbReference type="ARBA" id="ARBA00022490"/>
    </source>
</evidence>
<dbReference type="GO" id="GO:0031267">
    <property type="term" value="F:small GTPase binding"/>
    <property type="evidence" value="ECO:0007669"/>
    <property type="project" value="InterPro"/>
</dbReference>
<dbReference type="EMBL" id="GDHF01005735">
    <property type="protein sequence ID" value="JAI46579.1"/>
    <property type="molecule type" value="Transcribed_RNA"/>
</dbReference>
<dbReference type="SMART" id="SM00913">
    <property type="entry name" value="IBN_N"/>
    <property type="match status" value="1"/>
</dbReference>
<proteinExistence type="predicted"/>
<dbReference type="GO" id="GO:0006606">
    <property type="term" value="P:protein import into nucleus"/>
    <property type="evidence" value="ECO:0007669"/>
    <property type="project" value="InterPro"/>
</dbReference>
<dbReference type="SUPFAM" id="SSF48371">
    <property type="entry name" value="ARM repeat"/>
    <property type="match status" value="1"/>
</dbReference>
<organism evidence="7">
    <name type="scientific">Bactrocera latifrons</name>
    <name type="common">Malaysian fruit fly</name>
    <name type="synonym">Chaetodacus latifrons</name>
    <dbReference type="NCBI Taxonomy" id="174628"/>
    <lineage>
        <taxon>Eukaryota</taxon>
        <taxon>Metazoa</taxon>
        <taxon>Ecdysozoa</taxon>
        <taxon>Arthropoda</taxon>
        <taxon>Hexapoda</taxon>
        <taxon>Insecta</taxon>
        <taxon>Pterygota</taxon>
        <taxon>Neoptera</taxon>
        <taxon>Endopterygota</taxon>
        <taxon>Diptera</taxon>
        <taxon>Brachycera</taxon>
        <taxon>Muscomorpha</taxon>
        <taxon>Tephritoidea</taxon>
        <taxon>Tephritidae</taxon>
        <taxon>Bactrocera</taxon>
        <taxon>Bactrocera</taxon>
    </lineage>
</organism>
<gene>
    <name evidence="7" type="primary">Fs(2)Ket_4</name>
    <name evidence="7" type="ORF">c0_g1_i3</name>
</gene>
<evidence type="ECO:0000256" key="1">
    <source>
        <dbReference type="ARBA" id="ARBA00004496"/>
    </source>
</evidence>
<dbReference type="Pfam" id="PF03810">
    <property type="entry name" value="IBN_N"/>
    <property type="match status" value="1"/>
</dbReference>
<dbReference type="InterPro" id="IPR016024">
    <property type="entry name" value="ARM-type_fold"/>
</dbReference>
<evidence type="ECO:0000313" key="7">
    <source>
        <dbReference type="EMBL" id="JAI46579.1"/>
    </source>
</evidence>
<dbReference type="PANTHER" id="PTHR10527">
    <property type="entry name" value="IMPORTIN BETA"/>
    <property type="match status" value="1"/>
</dbReference>